<dbReference type="PANTHER" id="PTHR46796:SF12">
    <property type="entry name" value="HTH-TYPE DNA-BINDING TRANSCRIPTIONAL ACTIVATOR EUTR"/>
    <property type="match status" value="1"/>
</dbReference>
<dbReference type="InterPro" id="IPR009057">
    <property type="entry name" value="Homeodomain-like_sf"/>
</dbReference>
<protein>
    <recommendedName>
        <fullName evidence="4">HTH araC/xylS-type domain-containing protein</fullName>
    </recommendedName>
</protein>
<dbReference type="SMART" id="SM00342">
    <property type="entry name" value="HTH_ARAC"/>
    <property type="match status" value="1"/>
</dbReference>
<dbReference type="Pfam" id="PF14525">
    <property type="entry name" value="AraC_binding_2"/>
    <property type="match status" value="1"/>
</dbReference>
<dbReference type="PANTHER" id="PTHR46796">
    <property type="entry name" value="HTH-TYPE TRANSCRIPTIONAL ACTIVATOR RHAS-RELATED"/>
    <property type="match status" value="1"/>
</dbReference>
<dbReference type="RefSeq" id="WP_065122741.1">
    <property type="nucleotide sequence ID" value="NZ_LZKQ01000253.1"/>
</dbReference>
<feature type="domain" description="HTH araC/xylS-type" evidence="4">
    <location>
        <begin position="221"/>
        <end position="326"/>
    </location>
</feature>
<evidence type="ECO:0000313" key="5">
    <source>
        <dbReference type="EMBL" id="OBI77894.1"/>
    </source>
</evidence>
<dbReference type="SUPFAM" id="SSF46689">
    <property type="entry name" value="Homeodomain-like"/>
    <property type="match status" value="2"/>
</dbReference>
<dbReference type="AlphaFoldDB" id="A0A1A3BSL4"/>
<dbReference type="InterPro" id="IPR035418">
    <property type="entry name" value="AraC-bd_2"/>
</dbReference>
<dbReference type="Proteomes" id="UP000093795">
    <property type="component" value="Unassembled WGS sequence"/>
</dbReference>
<keyword evidence="2" id="KW-0238">DNA-binding</keyword>
<keyword evidence="1" id="KW-0805">Transcription regulation</keyword>
<dbReference type="InterPro" id="IPR018060">
    <property type="entry name" value="HTH_AraC"/>
</dbReference>
<sequence>MIDGLRIRTDTADPHEASSRLASVYCPHRLTVRGGPSGFRARHAEGAAAGLGVYSLSFGSGTTLLDSPPFDDFVLVSQQITGRLAVRADSGDRLLLPGQHVVLDAHTAYRLRWEENCTIFHVRIARSDFETAVAALIGARRSGAVRFRLSSRPSTQGTAAVARLMHFLLRNAGPNGLRNSGALLRDQLRRTLVAGLIEAYPGAFPSPNEISGGEVLPPAVRRAVAYLEDSVEDSNEDICIDDVAAAARLSPRALQEGFRKHLDTTPMAYLKSIRLARAHGELRQSSVEDGTTVAEIAYRWGFGNLGRFAADYRREFGRSPSEVLRASR</sequence>
<gene>
    <name evidence="5" type="ORF">A9X01_28240</name>
</gene>
<dbReference type="STRING" id="1790.A5645_09275"/>
<reference evidence="5 6" key="1">
    <citation type="submission" date="2016-06" db="EMBL/GenBank/DDBJ databases">
        <authorList>
            <person name="Kjaerup R.B."/>
            <person name="Dalgaard T.S."/>
            <person name="Juul-Madsen H.R."/>
        </authorList>
    </citation>
    <scope>NUCLEOTIDE SEQUENCE [LARGE SCALE GENOMIC DNA]</scope>
    <source>
        <strain evidence="5 6">1081914.2</strain>
    </source>
</reference>
<organism evidence="5 6">
    <name type="scientific">Mycobacterium asiaticum</name>
    <dbReference type="NCBI Taxonomy" id="1790"/>
    <lineage>
        <taxon>Bacteria</taxon>
        <taxon>Bacillati</taxon>
        <taxon>Actinomycetota</taxon>
        <taxon>Actinomycetes</taxon>
        <taxon>Mycobacteriales</taxon>
        <taxon>Mycobacteriaceae</taxon>
        <taxon>Mycobacterium</taxon>
    </lineage>
</organism>
<evidence type="ECO:0000256" key="2">
    <source>
        <dbReference type="ARBA" id="ARBA00023125"/>
    </source>
</evidence>
<dbReference type="OrthoDB" id="5464689at2"/>
<dbReference type="PROSITE" id="PS01124">
    <property type="entry name" value="HTH_ARAC_FAMILY_2"/>
    <property type="match status" value="1"/>
</dbReference>
<dbReference type="Gene3D" id="1.10.10.60">
    <property type="entry name" value="Homeodomain-like"/>
    <property type="match status" value="1"/>
</dbReference>
<dbReference type="GO" id="GO:0043565">
    <property type="term" value="F:sequence-specific DNA binding"/>
    <property type="evidence" value="ECO:0007669"/>
    <property type="project" value="InterPro"/>
</dbReference>
<evidence type="ECO:0000256" key="1">
    <source>
        <dbReference type="ARBA" id="ARBA00023015"/>
    </source>
</evidence>
<dbReference type="Pfam" id="PF12833">
    <property type="entry name" value="HTH_18"/>
    <property type="match status" value="1"/>
</dbReference>
<dbReference type="GO" id="GO:0003700">
    <property type="term" value="F:DNA-binding transcription factor activity"/>
    <property type="evidence" value="ECO:0007669"/>
    <property type="project" value="InterPro"/>
</dbReference>
<evidence type="ECO:0000256" key="3">
    <source>
        <dbReference type="ARBA" id="ARBA00023163"/>
    </source>
</evidence>
<proteinExistence type="predicted"/>
<dbReference type="EMBL" id="LZKQ01000253">
    <property type="protein sequence ID" value="OBI77894.1"/>
    <property type="molecule type" value="Genomic_DNA"/>
</dbReference>
<name>A0A1A3BSL4_MYCAS</name>
<evidence type="ECO:0000259" key="4">
    <source>
        <dbReference type="PROSITE" id="PS01124"/>
    </source>
</evidence>
<dbReference type="InterPro" id="IPR050204">
    <property type="entry name" value="AraC_XylS_family_regulators"/>
</dbReference>
<keyword evidence="3" id="KW-0804">Transcription</keyword>
<comment type="caution">
    <text evidence="5">The sequence shown here is derived from an EMBL/GenBank/DDBJ whole genome shotgun (WGS) entry which is preliminary data.</text>
</comment>
<accession>A0A1A3BSL4</accession>
<evidence type="ECO:0000313" key="6">
    <source>
        <dbReference type="Proteomes" id="UP000093795"/>
    </source>
</evidence>